<name>A0A8H7JCQ1_9PLEO</name>
<dbReference type="EMBL" id="RZGK01000003">
    <property type="protein sequence ID" value="KAF9700655.1"/>
    <property type="molecule type" value="Genomic_DNA"/>
</dbReference>
<feature type="compositionally biased region" description="Basic and acidic residues" evidence="1">
    <location>
        <begin position="285"/>
        <end position="301"/>
    </location>
</feature>
<dbReference type="OrthoDB" id="3786249at2759"/>
<dbReference type="AlphaFoldDB" id="A0A8H7JCQ1"/>
<accession>A0A8H7JCQ1</accession>
<dbReference type="Proteomes" id="UP000651452">
    <property type="component" value="Unassembled WGS sequence"/>
</dbReference>
<keyword evidence="3" id="KW-1185">Reference proteome</keyword>
<gene>
    <name evidence="2" type="ORF">EKO04_001772</name>
</gene>
<evidence type="ECO:0000313" key="3">
    <source>
        <dbReference type="Proteomes" id="UP000651452"/>
    </source>
</evidence>
<protein>
    <submittedName>
        <fullName evidence="2">Uncharacterized protein</fullName>
    </submittedName>
</protein>
<comment type="caution">
    <text evidence="2">The sequence shown here is derived from an EMBL/GenBank/DDBJ whole genome shotgun (WGS) entry which is preliminary data.</text>
</comment>
<reference evidence="2" key="2">
    <citation type="submission" date="2020-09" db="EMBL/GenBank/DDBJ databases">
        <title>Reference genome assembly for Australian Ascochyta lentis isolate Al4.</title>
        <authorList>
            <person name="Lee R.C."/>
            <person name="Farfan-Caceres L.M."/>
            <person name="Debler J.W."/>
            <person name="Williams A.H."/>
            <person name="Henares B.M."/>
        </authorList>
    </citation>
    <scope>NUCLEOTIDE SEQUENCE</scope>
    <source>
        <strain evidence="2">Al4</strain>
    </source>
</reference>
<sequence>MRFLTLNDCLDGELQCIYHNPEKTVTLLHLRSSFPLPVHAPEDDYHMAIGTYQSRKPDDTDSWWLQLLGIVGSQLLGISDSVVRKASEATDPIPPGPMPAISQAARKLIKHHLTALRSTIPNIEALDEEEHIQAVHPPPSPWSFPTNSYYREARPGRLNLLSEPLITDLVNIGLLIANDTGIRWRHMDQHILLVAEDTNSRHGRRVRLARSDPAAFRRARVSRSDLDGEHNTVGLEDITGTPIVRVETPPLEGGEKRVRLWTKRTCALIDGAEVVVRHEEVVDNEGKSAKIRARKAEDARKERARSRMCWDSERWS</sequence>
<evidence type="ECO:0000313" key="2">
    <source>
        <dbReference type="EMBL" id="KAF9700655.1"/>
    </source>
</evidence>
<feature type="region of interest" description="Disordered" evidence="1">
    <location>
        <begin position="285"/>
        <end position="316"/>
    </location>
</feature>
<evidence type="ECO:0000256" key="1">
    <source>
        <dbReference type="SAM" id="MobiDB-lite"/>
    </source>
</evidence>
<organism evidence="2 3">
    <name type="scientific">Ascochyta lentis</name>
    <dbReference type="NCBI Taxonomy" id="205686"/>
    <lineage>
        <taxon>Eukaryota</taxon>
        <taxon>Fungi</taxon>
        <taxon>Dikarya</taxon>
        <taxon>Ascomycota</taxon>
        <taxon>Pezizomycotina</taxon>
        <taxon>Dothideomycetes</taxon>
        <taxon>Pleosporomycetidae</taxon>
        <taxon>Pleosporales</taxon>
        <taxon>Pleosporineae</taxon>
        <taxon>Didymellaceae</taxon>
        <taxon>Ascochyta</taxon>
    </lineage>
</organism>
<reference evidence="2" key="1">
    <citation type="submission" date="2018-12" db="EMBL/GenBank/DDBJ databases">
        <authorList>
            <person name="Syme R.A."/>
            <person name="Farfan-Caceres L."/>
            <person name="Lichtenzveig J."/>
        </authorList>
    </citation>
    <scope>NUCLEOTIDE SEQUENCE</scope>
    <source>
        <strain evidence="2">Al4</strain>
    </source>
</reference>
<proteinExistence type="predicted"/>